<dbReference type="Proteomes" id="UP000220639">
    <property type="component" value="Unassembled WGS sequence"/>
</dbReference>
<feature type="domain" description="Phosphoribosyl-dephospho-CoA transferase MdcG C-terminal" evidence="3">
    <location>
        <begin position="104"/>
        <end position="216"/>
    </location>
</feature>
<keyword evidence="2 6" id="KW-0548">Nucleotidyltransferase</keyword>
<protein>
    <submittedName>
        <fullName evidence="7">Malonate decarboxylase holo-(Acyl-carrier-protein) synthase</fullName>
    </submittedName>
    <submittedName>
        <fullName evidence="5">Malonate decarboxylase holo-[acyl-carrier-protein] synthase</fullName>
        <ecNumber evidence="6">2.7.7.66</ecNumber>
    </submittedName>
</protein>
<evidence type="ECO:0000256" key="1">
    <source>
        <dbReference type="ARBA" id="ARBA00022679"/>
    </source>
</evidence>
<dbReference type="InterPro" id="IPR017557">
    <property type="entry name" value="Holo-ACP_synthase"/>
</dbReference>
<evidence type="ECO:0000259" key="3">
    <source>
        <dbReference type="Pfam" id="PF10620"/>
    </source>
</evidence>
<evidence type="ECO:0000313" key="7">
    <source>
        <dbReference type="EMBL" id="SNU37853.1"/>
    </source>
</evidence>
<dbReference type="Proteomes" id="UP000557483">
    <property type="component" value="Unassembled WGS sequence"/>
</dbReference>
<dbReference type="RefSeq" id="WP_024358746.1">
    <property type="nucleotide sequence ID" value="NZ_CABGKG010000016.1"/>
</dbReference>
<dbReference type="GeneID" id="97393323"/>
<reference evidence="7" key="1">
    <citation type="submission" date="2017-08" db="EMBL/GenBank/DDBJ databases">
        <authorList>
            <person name="de Groot N.N."/>
        </authorList>
    </citation>
    <scope>NUCLEOTIDE SEQUENCE [LARGE SCALE GENOMIC DNA]</scope>
    <source>
        <strain evidence="7">06D021</strain>
    </source>
</reference>
<organism evidence="7 8">
    <name type="scientific">Klebsiella grimontii</name>
    <dbReference type="NCBI Taxonomy" id="2058152"/>
    <lineage>
        <taxon>Bacteria</taxon>
        <taxon>Pseudomonadati</taxon>
        <taxon>Pseudomonadota</taxon>
        <taxon>Gammaproteobacteria</taxon>
        <taxon>Enterobacterales</taxon>
        <taxon>Enterobacteriaceae</taxon>
        <taxon>Klebsiella/Raoultella group</taxon>
        <taxon>Klebsiella</taxon>
    </lineage>
</organism>
<feature type="domain" description="Phosphoribosyl-dephospho-CoA transferase MdcG N-terminal" evidence="4">
    <location>
        <begin position="5"/>
        <end position="94"/>
    </location>
</feature>
<evidence type="ECO:0000313" key="8">
    <source>
        <dbReference type="Proteomes" id="UP000220639"/>
    </source>
</evidence>
<reference evidence="5 9" key="3">
    <citation type="submission" date="2020-06" db="EMBL/GenBank/DDBJ databases">
        <title>REHAB project genomes.</title>
        <authorList>
            <person name="Shaw L.P."/>
        </authorList>
    </citation>
    <scope>NUCLEOTIDE SEQUENCE [LARGE SCALE GENOMIC DNA]</scope>
    <source>
        <strain evidence="5 9">RHBSTW-00092</strain>
    </source>
</reference>
<proteinExistence type="predicted"/>
<dbReference type="NCBIfam" id="TIGR03135">
    <property type="entry name" value="malonate_mdcG"/>
    <property type="match status" value="1"/>
</dbReference>
<dbReference type="InterPro" id="IPR049180">
    <property type="entry name" value="MdcG_C"/>
</dbReference>
<sequence>MTALQRHTLCWLEPSTLDEIAAQLEDEFGHLPAVLRQQAREYLLSGSLPGIVRRGLRSENSVPLGFSFPLRWQGQRVRLATEAALSAITRYSTPEQTASLSIAERTNAIGAFHALRQAWRWPGLQLGVWGSVGLEMATPWRWSDAHSDLDIRVIPTAPGELNACWACLRHTEEQFQLRIDGEIGLADGYAINIKEWFSGSATLLAKGEDDVQLRSRQQVTAAMRTYLC</sequence>
<dbReference type="Proteomes" id="UP001458070">
    <property type="component" value="Unassembled WGS sequence"/>
</dbReference>
<evidence type="ECO:0000313" key="9">
    <source>
        <dbReference type="Proteomes" id="UP000557483"/>
    </source>
</evidence>
<keyword evidence="1 6" id="KW-0808">Transferase</keyword>
<evidence type="ECO:0000259" key="4">
    <source>
        <dbReference type="Pfam" id="PF20866"/>
    </source>
</evidence>
<dbReference type="EMBL" id="JBCGEM010000022">
    <property type="protein sequence ID" value="MEM0626620.1"/>
    <property type="molecule type" value="Genomic_DNA"/>
</dbReference>
<name>A0A285BAU3_9ENTR</name>
<dbReference type="GO" id="GO:0016779">
    <property type="term" value="F:nucleotidyltransferase activity"/>
    <property type="evidence" value="ECO:0007669"/>
    <property type="project" value="UniProtKB-KW"/>
</dbReference>
<gene>
    <name evidence="5" type="primary">mdcG</name>
    <name evidence="6" type="ORF">AAFL32_22300</name>
    <name evidence="5" type="ORF">HV064_12580</name>
    <name evidence="7" type="ORF">KOSB73_50043</name>
</gene>
<dbReference type="EMBL" id="JABXRN010000001">
    <property type="protein sequence ID" value="MBA8124728.1"/>
    <property type="molecule type" value="Genomic_DNA"/>
</dbReference>
<dbReference type="InterPro" id="IPR048903">
    <property type="entry name" value="MdcG_N"/>
</dbReference>
<dbReference type="Pfam" id="PF10620">
    <property type="entry name" value="MdcG"/>
    <property type="match status" value="1"/>
</dbReference>
<dbReference type="AlphaFoldDB" id="A0A285BAU3"/>
<reference evidence="6 10" key="4">
    <citation type="submission" date="2024-04" db="EMBL/GenBank/DDBJ databases">
        <title>Draft genome assemblies of urinary isolates.</title>
        <authorList>
            <person name="Appleberry H."/>
            <person name="Kula A."/>
            <person name="Wolfe A.J."/>
            <person name="Putonti C."/>
        </authorList>
    </citation>
    <scope>NUCLEOTIDE SEQUENCE [LARGE SCALE GENOMIC DNA]</scope>
    <source>
        <strain evidence="6 10">UMB12529</strain>
    </source>
</reference>
<dbReference type="EC" id="2.7.7.66" evidence="6"/>
<reference evidence="8" key="2">
    <citation type="submission" date="2017-08" db="EMBL/GenBank/DDBJ databases">
        <authorList>
            <person name="Brisse S."/>
        </authorList>
    </citation>
    <scope>NUCLEOTIDE SEQUENCE [LARGE SCALE GENOMIC DNA]</scope>
    <source>
        <strain evidence="8">06D021</strain>
    </source>
</reference>
<keyword evidence="10" id="KW-1185">Reference proteome</keyword>
<dbReference type="Pfam" id="PF20866">
    <property type="entry name" value="MdcG_N"/>
    <property type="match status" value="1"/>
</dbReference>
<evidence type="ECO:0000313" key="5">
    <source>
        <dbReference type="EMBL" id="MBA8124728.1"/>
    </source>
</evidence>
<evidence type="ECO:0000313" key="6">
    <source>
        <dbReference type="EMBL" id="MEM0626620.1"/>
    </source>
</evidence>
<evidence type="ECO:0000313" key="10">
    <source>
        <dbReference type="Proteomes" id="UP001458070"/>
    </source>
</evidence>
<accession>A0A285BAU3</accession>
<dbReference type="EMBL" id="FZTC01000045">
    <property type="protein sequence ID" value="SNU37853.1"/>
    <property type="molecule type" value="Genomic_DNA"/>
</dbReference>
<evidence type="ECO:0000256" key="2">
    <source>
        <dbReference type="ARBA" id="ARBA00022695"/>
    </source>
</evidence>